<reference evidence="4 5" key="1">
    <citation type="journal article" date="2021" name="Commun. Biol.">
        <title>The genome of Shorea leprosula (Dipterocarpaceae) highlights the ecological relevance of drought in aseasonal tropical rainforests.</title>
        <authorList>
            <person name="Ng K.K.S."/>
            <person name="Kobayashi M.J."/>
            <person name="Fawcett J.A."/>
            <person name="Hatakeyama M."/>
            <person name="Paape T."/>
            <person name="Ng C.H."/>
            <person name="Ang C.C."/>
            <person name="Tnah L.H."/>
            <person name="Lee C.T."/>
            <person name="Nishiyama T."/>
            <person name="Sese J."/>
            <person name="O'Brien M.J."/>
            <person name="Copetti D."/>
            <person name="Mohd Noor M.I."/>
            <person name="Ong R.C."/>
            <person name="Putra M."/>
            <person name="Sireger I.Z."/>
            <person name="Indrioko S."/>
            <person name="Kosugi Y."/>
            <person name="Izuno A."/>
            <person name="Isagi Y."/>
            <person name="Lee S.L."/>
            <person name="Shimizu K.K."/>
        </authorList>
    </citation>
    <scope>NUCLEOTIDE SEQUENCE [LARGE SCALE GENOMIC DNA]</scope>
    <source>
        <strain evidence="4">214</strain>
    </source>
</reference>
<dbReference type="Pfam" id="PF00400">
    <property type="entry name" value="WD40"/>
    <property type="match status" value="3"/>
</dbReference>
<feature type="repeat" description="WD" evidence="3">
    <location>
        <begin position="378"/>
        <end position="418"/>
    </location>
</feature>
<dbReference type="EMBL" id="BPVZ01000021">
    <property type="protein sequence ID" value="GKV03980.1"/>
    <property type="molecule type" value="Genomic_DNA"/>
</dbReference>
<evidence type="ECO:0000256" key="2">
    <source>
        <dbReference type="ARBA" id="ARBA00022737"/>
    </source>
</evidence>
<keyword evidence="2" id="KW-0677">Repeat</keyword>
<dbReference type="PROSITE" id="PS50294">
    <property type="entry name" value="WD_REPEATS_REGION"/>
    <property type="match status" value="3"/>
</dbReference>
<feature type="repeat" description="WD" evidence="3">
    <location>
        <begin position="418"/>
        <end position="452"/>
    </location>
</feature>
<evidence type="ECO:0000256" key="1">
    <source>
        <dbReference type="ARBA" id="ARBA00022574"/>
    </source>
</evidence>
<evidence type="ECO:0000256" key="3">
    <source>
        <dbReference type="PROSITE-ProRule" id="PRU00221"/>
    </source>
</evidence>
<dbReference type="SUPFAM" id="SSF50978">
    <property type="entry name" value="WD40 repeat-like"/>
    <property type="match status" value="2"/>
</dbReference>
<dbReference type="PANTHER" id="PTHR14221">
    <property type="entry name" value="WD REPEAT DOMAIN 44"/>
    <property type="match status" value="1"/>
</dbReference>
<accession>A0AAV5IZC8</accession>
<dbReference type="PRINTS" id="PR00320">
    <property type="entry name" value="GPROTEINBRPT"/>
</dbReference>
<name>A0AAV5IZC8_9ROSI</name>
<organism evidence="4 5">
    <name type="scientific">Rubroshorea leprosula</name>
    <dbReference type="NCBI Taxonomy" id="152421"/>
    <lineage>
        <taxon>Eukaryota</taxon>
        <taxon>Viridiplantae</taxon>
        <taxon>Streptophyta</taxon>
        <taxon>Embryophyta</taxon>
        <taxon>Tracheophyta</taxon>
        <taxon>Spermatophyta</taxon>
        <taxon>Magnoliopsida</taxon>
        <taxon>eudicotyledons</taxon>
        <taxon>Gunneridae</taxon>
        <taxon>Pentapetalae</taxon>
        <taxon>rosids</taxon>
        <taxon>malvids</taxon>
        <taxon>Malvales</taxon>
        <taxon>Dipterocarpaceae</taxon>
        <taxon>Rubroshorea</taxon>
    </lineage>
</organism>
<dbReference type="Proteomes" id="UP001054252">
    <property type="component" value="Unassembled WGS sequence"/>
</dbReference>
<dbReference type="InterPro" id="IPR036322">
    <property type="entry name" value="WD40_repeat_dom_sf"/>
</dbReference>
<sequence length="501" mass="56700">MGSYTEEEADRFFDAREEISSLSDGVSDCSEESCSNDRFDLVNDYLDNLQYKVWCRSPESVNERRRRFQRCLGLGLEQDFDFKKDEGDSPSDEIQLGIDRITQDGGAVLRTSNFEHEFFSSQSLFSTWADDAEEPRENHALDDDIGHAVNNLDGGMDERGCDGILHCSQGAFSNQSVSSEEHNKMTLLSSSLDKQLLHAEVNNEKPLVVPKKVKQSWLRKLGVMAHLVDHHGEDMLKTSSDNESTSKARMKRLRIHTYSKRSKELSSLYPGQEFVAHDGSISTMKFSLDGQYLASAGKDCIVRVWKVIEDERIDSFDTQCNDPSCLYFKMNHLSQLVPLNVGKGEVDKMPRPWIPADSTCVIFPPNGFQILEKPAHEFHGHSGEILDLSWSKRGSLLSSSVDKTVRLWKVGDERCLRVFSHNNYVTSVAFNPVDDNYFISGSIDGKVRIWEVFHCKVVDYTDVRDIVTAVSYRPDGKGGMVGSMIGNCRFYEIIGMYKLNL</sequence>
<dbReference type="SMART" id="SM00320">
    <property type="entry name" value="WD40"/>
    <property type="match status" value="4"/>
</dbReference>
<protein>
    <submittedName>
        <fullName evidence="4">Uncharacterized protein</fullName>
    </submittedName>
</protein>
<dbReference type="InterPro" id="IPR020472">
    <property type="entry name" value="WD40_PAC1"/>
</dbReference>
<dbReference type="PROSITE" id="PS50082">
    <property type="entry name" value="WD_REPEATS_2"/>
    <property type="match status" value="3"/>
</dbReference>
<comment type="caution">
    <text evidence="4">The sequence shown here is derived from an EMBL/GenBank/DDBJ whole genome shotgun (WGS) entry which is preliminary data.</text>
</comment>
<keyword evidence="5" id="KW-1185">Reference proteome</keyword>
<gene>
    <name evidence="4" type="ORF">SLEP1_g16202</name>
</gene>
<proteinExistence type="predicted"/>
<dbReference type="PANTHER" id="PTHR14221:SF5">
    <property type="entry name" value="TRANSDUCIN_WD40 REPEAT-LIKE SUPERFAMILY PROTEIN"/>
    <property type="match status" value="1"/>
</dbReference>
<dbReference type="InterPro" id="IPR040324">
    <property type="entry name" value="WDR44/Dgr2"/>
</dbReference>
<dbReference type="InterPro" id="IPR001680">
    <property type="entry name" value="WD40_rpt"/>
</dbReference>
<feature type="repeat" description="WD" evidence="3">
    <location>
        <begin position="274"/>
        <end position="315"/>
    </location>
</feature>
<evidence type="ECO:0000313" key="5">
    <source>
        <dbReference type="Proteomes" id="UP001054252"/>
    </source>
</evidence>
<keyword evidence="1 3" id="KW-0853">WD repeat</keyword>
<dbReference type="AlphaFoldDB" id="A0AAV5IZC8"/>
<evidence type="ECO:0000313" key="4">
    <source>
        <dbReference type="EMBL" id="GKV03980.1"/>
    </source>
</evidence>
<dbReference type="InterPro" id="IPR015943">
    <property type="entry name" value="WD40/YVTN_repeat-like_dom_sf"/>
</dbReference>
<dbReference type="Gene3D" id="2.130.10.10">
    <property type="entry name" value="YVTN repeat-like/Quinoprotein amine dehydrogenase"/>
    <property type="match status" value="2"/>
</dbReference>